<feature type="transmembrane region" description="Helical" evidence="2">
    <location>
        <begin position="70"/>
        <end position="89"/>
    </location>
</feature>
<comment type="caution">
    <text evidence="4">The sequence shown here is derived from an EMBL/GenBank/DDBJ whole genome shotgun (WGS) entry which is preliminary data.</text>
</comment>
<dbReference type="Gene3D" id="2.60.40.650">
    <property type="match status" value="1"/>
</dbReference>
<gene>
    <name evidence="4" type="ORF">FHS12_000452</name>
</gene>
<keyword evidence="2" id="KW-0472">Membrane</keyword>
<name>A0A7W5A114_9ACTN</name>
<feature type="transmembrane region" description="Helical" evidence="2">
    <location>
        <begin position="124"/>
        <end position="144"/>
    </location>
</feature>
<dbReference type="PANTHER" id="PTHR19372">
    <property type="entry name" value="SULFITE REDUCTASE"/>
    <property type="match status" value="1"/>
</dbReference>
<dbReference type="AlphaFoldDB" id="A0A7W5A114"/>
<dbReference type="GO" id="GO:0020037">
    <property type="term" value="F:heme binding"/>
    <property type="evidence" value="ECO:0007669"/>
    <property type="project" value="TreeGrafter"/>
</dbReference>
<feature type="transmembrane region" description="Helical" evidence="2">
    <location>
        <begin position="96"/>
        <end position="118"/>
    </location>
</feature>
<dbReference type="SUPFAM" id="SSF81296">
    <property type="entry name" value="E set domains"/>
    <property type="match status" value="1"/>
</dbReference>
<dbReference type="GO" id="GO:0043546">
    <property type="term" value="F:molybdopterin cofactor binding"/>
    <property type="evidence" value="ECO:0007669"/>
    <property type="project" value="TreeGrafter"/>
</dbReference>
<organism evidence="4 5">
    <name type="scientific">Nocardioides albus</name>
    <dbReference type="NCBI Taxonomy" id="1841"/>
    <lineage>
        <taxon>Bacteria</taxon>
        <taxon>Bacillati</taxon>
        <taxon>Actinomycetota</taxon>
        <taxon>Actinomycetes</taxon>
        <taxon>Propionibacteriales</taxon>
        <taxon>Nocardioidaceae</taxon>
        <taxon>Nocardioides</taxon>
    </lineage>
</organism>
<feature type="transmembrane region" description="Helical" evidence="2">
    <location>
        <begin position="177"/>
        <end position="199"/>
    </location>
</feature>
<feature type="domain" description="Oxidoreductase molybdopterin-binding" evidence="3">
    <location>
        <begin position="248"/>
        <end position="397"/>
    </location>
</feature>
<accession>A0A7W5A114</accession>
<dbReference type="Gene3D" id="3.90.420.10">
    <property type="entry name" value="Oxidoreductase, molybdopterin-binding domain"/>
    <property type="match status" value="1"/>
</dbReference>
<evidence type="ECO:0000256" key="2">
    <source>
        <dbReference type="SAM" id="Phobius"/>
    </source>
</evidence>
<dbReference type="GO" id="GO:0008482">
    <property type="term" value="F:sulfite oxidase activity"/>
    <property type="evidence" value="ECO:0007669"/>
    <property type="project" value="TreeGrafter"/>
</dbReference>
<evidence type="ECO:0000313" key="4">
    <source>
        <dbReference type="EMBL" id="MBB3087529.1"/>
    </source>
</evidence>
<dbReference type="SUPFAM" id="SSF56524">
    <property type="entry name" value="Oxidoreductase molybdopterin-binding domain"/>
    <property type="match status" value="1"/>
</dbReference>
<protein>
    <submittedName>
        <fullName evidence="4">DMSO/TMAO reductase YedYZ molybdopterin-dependent catalytic subunit</fullName>
    </submittedName>
</protein>
<reference evidence="4 5" key="1">
    <citation type="submission" date="2020-08" db="EMBL/GenBank/DDBJ databases">
        <title>Genomic Encyclopedia of Type Strains, Phase III (KMG-III): the genomes of soil and plant-associated and newly described type strains.</title>
        <authorList>
            <person name="Whitman W."/>
        </authorList>
    </citation>
    <scope>NUCLEOTIDE SEQUENCE [LARGE SCALE GENOMIC DNA]</scope>
    <source>
        <strain evidence="4 5">CECT 3302</strain>
    </source>
</reference>
<dbReference type="RefSeq" id="WP_183541824.1">
    <property type="nucleotide sequence ID" value="NZ_BMQT01000001.1"/>
</dbReference>
<keyword evidence="2" id="KW-1133">Transmembrane helix</keyword>
<dbReference type="EMBL" id="JACHXG010000001">
    <property type="protein sequence ID" value="MBB3087529.1"/>
    <property type="molecule type" value="Genomic_DNA"/>
</dbReference>
<dbReference type="InterPro" id="IPR000572">
    <property type="entry name" value="OxRdtase_Mopterin-bd_dom"/>
</dbReference>
<evidence type="ECO:0000259" key="3">
    <source>
        <dbReference type="Pfam" id="PF00174"/>
    </source>
</evidence>
<keyword evidence="5" id="KW-1185">Reference proteome</keyword>
<dbReference type="PANTHER" id="PTHR19372:SF7">
    <property type="entry name" value="SULFITE OXIDASE, MITOCHONDRIAL"/>
    <property type="match status" value="1"/>
</dbReference>
<feature type="transmembrane region" description="Helical" evidence="2">
    <location>
        <begin position="12"/>
        <end position="33"/>
    </location>
</feature>
<keyword evidence="2" id="KW-0812">Transmembrane</keyword>
<feature type="region of interest" description="Disordered" evidence="1">
    <location>
        <begin position="148"/>
        <end position="169"/>
    </location>
</feature>
<sequence>MRRLNRRTIAHAAAGVLAGVVGMSVAHLTAALLTPASSPALAVGTAVINATPTPVKEWAVRELGHADKPILIGSVLLATIAFAAVIGVVARRRLRLGVLLLAGLVLLPGAAVVLQPLFKASDLIPTLVALVLGPAALVVLTRALNAAEEHTPGQTPEGPTVHPTDAESGGLSTRRNVLIGFGALTLLSAAAAAGGELVVRSRTAIANLKLPRVGKPLPALPTGLEETYDGISSFRTPNRDFYRVDTKLAVPIVDQDSWTLTIDGDVERELTFSYDDLRERENVEHDITLTCVSNEVGGKLVGAARWTGVPLKDLLEEAGIGDRADQILSTDVEGFTISTPLEAALDGRNAMIALGMNGEVLSRTHGFPARLVVPGLYGYVGATKWVTKLTLTRYDAATAYWTDRDWATDAPIKLSSRIDTPRPLSNIPAGRTVIGGVAWAQQHGVAKVEVRIDGGRWQPAELGPDAGIDYWRQWYLPWVAEEGSHQLAVRVTDRDGTLQSTDRATPFPEGSSGIQDIVVTVG</sequence>
<dbReference type="InterPro" id="IPR036374">
    <property type="entry name" value="OxRdtase_Mopterin-bd_sf"/>
</dbReference>
<dbReference type="Pfam" id="PF00174">
    <property type="entry name" value="Oxidored_molyb"/>
    <property type="match status" value="1"/>
</dbReference>
<evidence type="ECO:0000256" key="1">
    <source>
        <dbReference type="SAM" id="MobiDB-lite"/>
    </source>
</evidence>
<evidence type="ECO:0000313" key="5">
    <source>
        <dbReference type="Proteomes" id="UP000577707"/>
    </source>
</evidence>
<proteinExistence type="predicted"/>
<dbReference type="InterPro" id="IPR014756">
    <property type="entry name" value="Ig_E-set"/>
</dbReference>
<dbReference type="GO" id="GO:0006790">
    <property type="term" value="P:sulfur compound metabolic process"/>
    <property type="evidence" value="ECO:0007669"/>
    <property type="project" value="TreeGrafter"/>
</dbReference>
<dbReference type="Proteomes" id="UP000577707">
    <property type="component" value="Unassembled WGS sequence"/>
</dbReference>